<dbReference type="InterPro" id="IPR052967">
    <property type="entry name" value="Stress_Response_Assoc"/>
</dbReference>
<comment type="caution">
    <text evidence="4">The sequence shown here is derived from an EMBL/GenBank/DDBJ whole genome shotgun (WGS) entry which is preliminary data.</text>
</comment>
<dbReference type="PANTHER" id="PTHR38463">
    <property type="entry name" value="STRESS RESPONSE PROTEIN YSNF"/>
    <property type="match status" value="1"/>
</dbReference>
<dbReference type="EMBL" id="BOMW01000014">
    <property type="protein sequence ID" value="GIF03835.1"/>
    <property type="molecule type" value="Genomic_DNA"/>
</dbReference>
<dbReference type="PANTHER" id="PTHR38463:SF1">
    <property type="entry name" value="STRESS RESPONSE PROTEIN YSNF"/>
    <property type="match status" value="1"/>
</dbReference>
<evidence type="ECO:0000256" key="1">
    <source>
        <dbReference type="SAM" id="MobiDB-lite"/>
    </source>
</evidence>
<dbReference type="Proteomes" id="UP000629619">
    <property type="component" value="Unassembled WGS sequence"/>
</dbReference>
<dbReference type="SUPFAM" id="SSF50346">
    <property type="entry name" value="PRC-barrel domain"/>
    <property type="match status" value="1"/>
</dbReference>
<feature type="region of interest" description="Disordered" evidence="1">
    <location>
        <begin position="121"/>
        <end position="157"/>
    </location>
</feature>
<feature type="compositionally biased region" description="Basic and acidic residues" evidence="1">
    <location>
        <begin position="183"/>
        <end position="202"/>
    </location>
</feature>
<accession>A0A919TIK6</accession>
<keyword evidence="5" id="KW-1185">Reference proteome</keyword>
<dbReference type="GO" id="GO:0030077">
    <property type="term" value="C:plasma membrane light-harvesting complex"/>
    <property type="evidence" value="ECO:0007669"/>
    <property type="project" value="InterPro"/>
</dbReference>
<feature type="region of interest" description="Disordered" evidence="1">
    <location>
        <begin position="172"/>
        <end position="202"/>
    </location>
</feature>
<dbReference type="Pfam" id="PF09557">
    <property type="entry name" value="DUF2382"/>
    <property type="match status" value="1"/>
</dbReference>
<evidence type="ECO:0000259" key="2">
    <source>
        <dbReference type="Pfam" id="PF05239"/>
    </source>
</evidence>
<evidence type="ECO:0000259" key="3">
    <source>
        <dbReference type="Pfam" id="PF09557"/>
    </source>
</evidence>
<feature type="compositionally biased region" description="Basic and acidic residues" evidence="1">
    <location>
        <begin position="292"/>
        <end position="312"/>
    </location>
</feature>
<feature type="domain" description="DUF2382" evidence="3">
    <location>
        <begin position="188"/>
        <end position="299"/>
    </location>
</feature>
<dbReference type="RefSeq" id="WP_203677541.1">
    <property type="nucleotide sequence ID" value="NZ_BOMW01000014.1"/>
</dbReference>
<dbReference type="InterPro" id="IPR019060">
    <property type="entry name" value="DUF2382"/>
</dbReference>
<gene>
    <name evidence="4" type="ORF">Asi03nite_13730</name>
</gene>
<name>A0A919TIK6_9ACTN</name>
<dbReference type="InterPro" id="IPR027275">
    <property type="entry name" value="PRC-brl_dom"/>
</dbReference>
<organism evidence="4 5">
    <name type="scientific">Actinoplanes siamensis</name>
    <dbReference type="NCBI Taxonomy" id="1223317"/>
    <lineage>
        <taxon>Bacteria</taxon>
        <taxon>Bacillati</taxon>
        <taxon>Actinomycetota</taxon>
        <taxon>Actinomycetes</taxon>
        <taxon>Micromonosporales</taxon>
        <taxon>Micromonosporaceae</taxon>
        <taxon>Actinoplanes</taxon>
    </lineage>
</organism>
<dbReference type="InterPro" id="IPR011033">
    <property type="entry name" value="PRC_barrel-like_sf"/>
</dbReference>
<dbReference type="GO" id="GO:0019684">
    <property type="term" value="P:photosynthesis, light reaction"/>
    <property type="evidence" value="ECO:0007669"/>
    <property type="project" value="InterPro"/>
</dbReference>
<dbReference type="AlphaFoldDB" id="A0A919TIK6"/>
<feature type="domain" description="PRC-barrel" evidence="2">
    <location>
        <begin position="4"/>
        <end position="73"/>
    </location>
</feature>
<evidence type="ECO:0000313" key="5">
    <source>
        <dbReference type="Proteomes" id="UP000629619"/>
    </source>
</evidence>
<dbReference type="Pfam" id="PF05239">
    <property type="entry name" value="PRC"/>
    <property type="match status" value="1"/>
</dbReference>
<sequence>MITQEHIHTLHGRDVHDRDGHKIGSAGQVWTDAAGLPTWVSVRTGLFGLNESLVPLQNADLQDDRLIVPFDKATVKDAPNVDAEHDEPLSQAEVDQLYSYYGLSQHDSYRSYQAGAEAGGEYRTGAETGGDYRTGTETGGEYRAGDSGYGRNLDTTRDADFDRSAGFETNEADYRAGDSGYGRGDDAMTRSEERLNVGTERERTGRARLRKYVTTEPQQVSVPVTREEVRLEREPVTDANRDRAFAGPDLTESEHEVTLHEERPVVQTETVPVERVRLGKETVTEEQTVSGDVRKERIEADLPGEEGRRRLG</sequence>
<dbReference type="InterPro" id="IPR014747">
    <property type="entry name" value="Bac_photo_RC_H_C"/>
</dbReference>
<proteinExistence type="predicted"/>
<dbReference type="Gene3D" id="3.90.50.10">
    <property type="entry name" value="Photosynthetic Reaction Center, subunit H, domain 2"/>
    <property type="match status" value="1"/>
</dbReference>
<reference evidence="4" key="1">
    <citation type="submission" date="2021-01" db="EMBL/GenBank/DDBJ databases">
        <title>Whole genome shotgun sequence of Actinoplanes siamensis NBRC 109076.</title>
        <authorList>
            <person name="Komaki H."/>
            <person name="Tamura T."/>
        </authorList>
    </citation>
    <scope>NUCLEOTIDE SEQUENCE</scope>
    <source>
        <strain evidence="4">NBRC 109076</strain>
    </source>
</reference>
<protein>
    <submittedName>
        <fullName evidence="4">Photosystem reaction center subunit H</fullName>
    </submittedName>
</protein>
<feature type="region of interest" description="Disordered" evidence="1">
    <location>
        <begin position="282"/>
        <end position="312"/>
    </location>
</feature>
<evidence type="ECO:0000313" key="4">
    <source>
        <dbReference type="EMBL" id="GIF03835.1"/>
    </source>
</evidence>